<evidence type="ECO:0000313" key="2">
    <source>
        <dbReference type="EMBL" id="MFD0627148.1"/>
    </source>
</evidence>
<organism evidence="2 3">
    <name type="scientific">Streptomyces sanglieri</name>
    <dbReference type="NCBI Taxonomy" id="193460"/>
    <lineage>
        <taxon>Bacteria</taxon>
        <taxon>Bacillati</taxon>
        <taxon>Actinomycetota</taxon>
        <taxon>Actinomycetes</taxon>
        <taxon>Kitasatosporales</taxon>
        <taxon>Streptomycetaceae</taxon>
        <taxon>Streptomyces</taxon>
    </lineage>
</organism>
<evidence type="ECO:0000313" key="3">
    <source>
        <dbReference type="Proteomes" id="UP001596915"/>
    </source>
</evidence>
<gene>
    <name evidence="2" type="ORF">ACFQ2K_35175</name>
</gene>
<proteinExistence type="predicted"/>
<name>A0ABW2X2B2_9ACTN</name>
<dbReference type="Pfam" id="PF14028">
    <property type="entry name" value="Lant_dehydr_C"/>
    <property type="match status" value="1"/>
</dbReference>
<comment type="caution">
    <text evidence="2">The sequence shown here is derived from an EMBL/GenBank/DDBJ whole genome shotgun (WGS) entry which is preliminary data.</text>
</comment>
<protein>
    <submittedName>
        <fullName evidence="2">Thiopeptide-type bacteriocin biosynthesis protein</fullName>
    </submittedName>
</protein>
<accession>A0ABW2X2B2</accession>
<dbReference type="InterPro" id="IPR023809">
    <property type="entry name" value="Thiopep_bacteriocin_synth_dom"/>
</dbReference>
<feature type="domain" description="Thiopeptide-type bacteriocin biosynthesis" evidence="1">
    <location>
        <begin position="11"/>
        <end position="271"/>
    </location>
</feature>
<reference evidence="3" key="1">
    <citation type="journal article" date="2019" name="Int. J. Syst. Evol. Microbiol.">
        <title>The Global Catalogue of Microorganisms (GCM) 10K type strain sequencing project: providing services to taxonomists for standard genome sequencing and annotation.</title>
        <authorList>
            <consortium name="The Broad Institute Genomics Platform"/>
            <consortium name="The Broad Institute Genome Sequencing Center for Infectious Disease"/>
            <person name="Wu L."/>
            <person name="Ma J."/>
        </authorList>
    </citation>
    <scope>NUCLEOTIDE SEQUENCE [LARGE SCALE GENOMIC DNA]</scope>
    <source>
        <strain evidence="3">JCM 12607</strain>
    </source>
</reference>
<evidence type="ECO:0000259" key="1">
    <source>
        <dbReference type="Pfam" id="PF14028"/>
    </source>
</evidence>
<dbReference type="NCBIfam" id="TIGR03891">
    <property type="entry name" value="thiopep_ocin"/>
    <property type="match status" value="1"/>
</dbReference>
<keyword evidence="3" id="KW-1185">Reference proteome</keyword>
<dbReference type="Proteomes" id="UP001596915">
    <property type="component" value="Unassembled WGS sequence"/>
</dbReference>
<sequence length="282" mass="31545">MLGVEHPEASWVQVNLAPQPRSWPRLYEWLAGTAHDLLDEHTARAFFFMHKAPGLRVRFQASRSAGTVLLQAELLGRIKEFGRLAGPPVCAVYEPESYLFGGPGSMPWVHDVFTADSLAWLDHHTRRPGDGGGHAAADWRLSLALLREMFDGLGIVGWEHRGVWDAVRTDTGRRLPEGLRDTALRRAARGIRAYWEQPRGQLLTGLPETWRAGQERHCEAVHLAAARWRTGYFESGYAQRGPRRAAAHVVIFHWNRARLSHARQSLLAEALFDDGADDGAVG</sequence>
<dbReference type="EMBL" id="JBHTGL010000008">
    <property type="protein sequence ID" value="MFD0627148.1"/>
    <property type="molecule type" value="Genomic_DNA"/>
</dbReference>